<accession>A0ACB6S505</accession>
<dbReference type="Proteomes" id="UP000799754">
    <property type="component" value="Unassembled WGS sequence"/>
</dbReference>
<proteinExistence type="predicted"/>
<organism evidence="1 2">
    <name type="scientific">Macroventuria anomochaeta</name>
    <dbReference type="NCBI Taxonomy" id="301207"/>
    <lineage>
        <taxon>Eukaryota</taxon>
        <taxon>Fungi</taxon>
        <taxon>Dikarya</taxon>
        <taxon>Ascomycota</taxon>
        <taxon>Pezizomycotina</taxon>
        <taxon>Dothideomycetes</taxon>
        <taxon>Pleosporomycetidae</taxon>
        <taxon>Pleosporales</taxon>
        <taxon>Pleosporineae</taxon>
        <taxon>Didymellaceae</taxon>
        <taxon>Macroventuria</taxon>
    </lineage>
</organism>
<reference evidence="1" key="1">
    <citation type="journal article" date="2020" name="Stud. Mycol.">
        <title>101 Dothideomycetes genomes: a test case for predicting lifestyles and emergence of pathogens.</title>
        <authorList>
            <person name="Haridas S."/>
            <person name="Albert R."/>
            <person name="Binder M."/>
            <person name="Bloem J."/>
            <person name="Labutti K."/>
            <person name="Salamov A."/>
            <person name="Andreopoulos B."/>
            <person name="Baker S."/>
            <person name="Barry K."/>
            <person name="Bills G."/>
            <person name="Bluhm B."/>
            <person name="Cannon C."/>
            <person name="Castanera R."/>
            <person name="Culley D."/>
            <person name="Daum C."/>
            <person name="Ezra D."/>
            <person name="Gonzalez J."/>
            <person name="Henrissat B."/>
            <person name="Kuo A."/>
            <person name="Liang C."/>
            <person name="Lipzen A."/>
            <person name="Lutzoni F."/>
            <person name="Magnuson J."/>
            <person name="Mondo S."/>
            <person name="Nolan M."/>
            <person name="Ohm R."/>
            <person name="Pangilinan J."/>
            <person name="Park H.-J."/>
            <person name="Ramirez L."/>
            <person name="Alfaro M."/>
            <person name="Sun H."/>
            <person name="Tritt A."/>
            <person name="Yoshinaga Y."/>
            <person name="Zwiers L.-H."/>
            <person name="Turgeon B."/>
            <person name="Goodwin S."/>
            <person name="Spatafora J."/>
            <person name="Crous P."/>
            <person name="Grigoriev I."/>
        </authorList>
    </citation>
    <scope>NUCLEOTIDE SEQUENCE</scope>
    <source>
        <strain evidence="1">CBS 525.71</strain>
    </source>
</reference>
<dbReference type="EMBL" id="MU006713">
    <property type="protein sequence ID" value="KAF2628448.1"/>
    <property type="molecule type" value="Genomic_DNA"/>
</dbReference>
<evidence type="ECO:0000313" key="2">
    <source>
        <dbReference type="Proteomes" id="UP000799754"/>
    </source>
</evidence>
<gene>
    <name evidence="1" type="ORF">BU25DRAFT_36071</name>
</gene>
<sequence>MPERAWYSWIGRDVCTRQIAVKTVRRCLAHRTCLCFRSYLCKRQISGLGKGKLDATKWFTKLIIQGIVMCWAWCQLHLPSHHLIRVVKG</sequence>
<comment type="caution">
    <text evidence="1">The sequence shown here is derived from an EMBL/GenBank/DDBJ whole genome shotgun (WGS) entry which is preliminary data.</text>
</comment>
<protein>
    <submittedName>
        <fullName evidence="1">Uncharacterized protein</fullName>
    </submittedName>
</protein>
<name>A0ACB6S505_9PLEO</name>
<keyword evidence="2" id="KW-1185">Reference proteome</keyword>
<evidence type="ECO:0000313" key="1">
    <source>
        <dbReference type="EMBL" id="KAF2628448.1"/>
    </source>
</evidence>